<keyword evidence="1" id="KW-1133">Transmembrane helix</keyword>
<feature type="transmembrane region" description="Helical" evidence="1">
    <location>
        <begin position="12"/>
        <end position="37"/>
    </location>
</feature>
<organism evidence="2 3">
    <name type="scientific">Garicola koreensis</name>
    <dbReference type="NCBI Taxonomy" id="1262554"/>
    <lineage>
        <taxon>Bacteria</taxon>
        <taxon>Bacillati</taxon>
        <taxon>Actinomycetota</taxon>
        <taxon>Actinomycetes</taxon>
        <taxon>Micrococcales</taxon>
        <taxon>Micrococcaceae</taxon>
        <taxon>Garicola</taxon>
    </lineage>
</organism>
<keyword evidence="1" id="KW-0472">Membrane</keyword>
<dbReference type="Proteomes" id="UP000547528">
    <property type="component" value="Unassembled WGS sequence"/>
</dbReference>
<dbReference type="EMBL" id="JACIBT010000022">
    <property type="protein sequence ID" value="MBB3668477.1"/>
    <property type="molecule type" value="Genomic_DNA"/>
</dbReference>
<reference evidence="2 3" key="1">
    <citation type="submission" date="2020-08" db="EMBL/GenBank/DDBJ databases">
        <title>Sequencing the genomes of 1000 actinobacteria strains.</title>
        <authorList>
            <person name="Klenk H.-P."/>
        </authorList>
    </citation>
    <scope>NUCLEOTIDE SEQUENCE [LARGE SCALE GENOMIC DNA]</scope>
    <source>
        <strain evidence="2 3">DSM 28238</strain>
    </source>
</reference>
<comment type="caution">
    <text evidence="2">The sequence shown here is derived from an EMBL/GenBank/DDBJ whole genome shotgun (WGS) entry which is preliminary data.</text>
</comment>
<protein>
    <submittedName>
        <fullName evidence="2">ABC-type multidrug transport system permease subunit</fullName>
    </submittedName>
</protein>
<keyword evidence="3" id="KW-1185">Reference proteome</keyword>
<proteinExistence type="predicted"/>
<feature type="transmembrane region" description="Helical" evidence="1">
    <location>
        <begin position="43"/>
        <end position="65"/>
    </location>
</feature>
<dbReference type="RefSeq" id="WP_183358859.1">
    <property type="nucleotide sequence ID" value="NZ_BAABKR010000016.1"/>
</dbReference>
<gene>
    <name evidence="2" type="ORF">FHX47_002115</name>
</gene>
<evidence type="ECO:0000256" key="1">
    <source>
        <dbReference type="SAM" id="Phobius"/>
    </source>
</evidence>
<dbReference type="AlphaFoldDB" id="A0A7W5XL82"/>
<keyword evidence="1" id="KW-0812">Transmembrane</keyword>
<accession>A0A7W5XL82</accession>
<evidence type="ECO:0000313" key="3">
    <source>
        <dbReference type="Proteomes" id="UP000547528"/>
    </source>
</evidence>
<evidence type="ECO:0000313" key="2">
    <source>
        <dbReference type="EMBL" id="MBB3668477.1"/>
    </source>
</evidence>
<name>A0A7W5XL82_9MICC</name>
<sequence length="78" mass="8352">MSSVPAPASRAVLFLAVASTAAAVVSVLLILGIYFAGVTPHPALFGTALWGLPVGFVLLCGYVVLDMRRRRRLRAQIW</sequence>